<evidence type="ECO:0000256" key="1">
    <source>
        <dbReference type="SAM" id="MobiDB-lite"/>
    </source>
</evidence>
<accession>A0A084VPD1</accession>
<sequence>MALPNGWKEGTTLLQDCFFRCHATPSRCTHVDVAQSSDDQQTNERTNDEHDGVGFSFSLRHGRLGNTDDRTGTGLS</sequence>
<feature type="region of interest" description="Disordered" evidence="1">
    <location>
        <begin position="33"/>
        <end position="76"/>
    </location>
</feature>
<gene>
    <name evidence="2" type="ORF">ZHAS_00007195</name>
</gene>
<keyword evidence="4" id="KW-1185">Reference proteome</keyword>
<feature type="compositionally biased region" description="Basic and acidic residues" evidence="1">
    <location>
        <begin position="66"/>
        <end position="76"/>
    </location>
</feature>
<feature type="compositionally biased region" description="Polar residues" evidence="1">
    <location>
        <begin position="34"/>
        <end position="44"/>
    </location>
</feature>
<evidence type="ECO:0000313" key="3">
    <source>
        <dbReference type="EnsemblMetazoa" id="ASIC007195-PA"/>
    </source>
</evidence>
<proteinExistence type="predicted"/>
<protein>
    <submittedName>
        <fullName evidence="2 3">Uncharacterized protein</fullName>
    </submittedName>
</protein>
<evidence type="ECO:0000313" key="4">
    <source>
        <dbReference type="Proteomes" id="UP000030765"/>
    </source>
</evidence>
<dbReference type="Proteomes" id="UP000030765">
    <property type="component" value="Unassembled WGS sequence"/>
</dbReference>
<dbReference type="EMBL" id="KE524999">
    <property type="protein sequence ID" value="KFB39825.1"/>
    <property type="molecule type" value="Genomic_DNA"/>
</dbReference>
<dbReference type="VEuPathDB" id="VectorBase:ASIC007195"/>
<dbReference type="AlphaFoldDB" id="A0A084VPD1"/>
<reference evidence="3" key="2">
    <citation type="submission" date="2020-05" db="UniProtKB">
        <authorList>
            <consortium name="EnsemblMetazoa"/>
        </authorList>
    </citation>
    <scope>IDENTIFICATION</scope>
</reference>
<dbReference type="EnsemblMetazoa" id="ASIC007195-RA">
    <property type="protein sequence ID" value="ASIC007195-PA"/>
    <property type="gene ID" value="ASIC007195"/>
</dbReference>
<dbReference type="EMBL" id="ATLV01014997">
    <property type="status" value="NOT_ANNOTATED_CDS"/>
    <property type="molecule type" value="Genomic_DNA"/>
</dbReference>
<organism evidence="2">
    <name type="scientific">Anopheles sinensis</name>
    <name type="common">Mosquito</name>
    <dbReference type="NCBI Taxonomy" id="74873"/>
    <lineage>
        <taxon>Eukaryota</taxon>
        <taxon>Metazoa</taxon>
        <taxon>Ecdysozoa</taxon>
        <taxon>Arthropoda</taxon>
        <taxon>Hexapoda</taxon>
        <taxon>Insecta</taxon>
        <taxon>Pterygota</taxon>
        <taxon>Neoptera</taxon>
        <taxon>Endopterygota</taxon>
        <taxon>Diptera</taxon>
        <taxon>Nematocera</taxon>
        <taxon>Culicoidea</taxon>
        <taxon>Culicidae</taxon>
        <taxon>Anophelinae</taxon>
        <taxon>Anopheles</taxon>
    </lineage>
</organism>
<evidence type="ECO:0000313" key="2">
    <source>
        <dbReference type="EMBL" id="KFB39825.1"/>
    </source>
</evidence>
<name>A0A084VPD1_ANOSI</name>
<reference evidence="2 4" key="1">
    <citation type="journal article" date="2014" name="BMC Genomics">
        <title>Genome sequence of Anopheles sinensis provides insight into genetics basis of mosquito competence for malaria parasites.</title>
        <authorList>
            <person name="Zhou D."/>
            <person name="Zhang D."/>
            <person name="Ding G."/>
            <person name="Shi L."/>
            <person name="Hou Q."/>
            <person name="Ye Y."/>
            <person name="Xu Y."/>
            <person name="Zhou H."/>
            <person name="Xiong C."/>
            <person name="Li S."/>
            <person name="Yu J."/>
            <person name="Hong S."/>
            <person name="Yu X."/>
            <person name="Zou P."/>
            <person name="Chen C."/>
            <person name="Chang X."/>
            <person name="Wang W."/>
            <person name="Lv Y."/>
            <person name="Sun Y."/>
            <person name="Ma L."/>
            <person name="Shen B."/>
            <person name="Zhu C."/>
        </authorList>
    </citation>
    <scope>NUCLEOTIDE SEQUENCE [LARGE SCALE GENOMIC DNA]</scope>
</reference>